<name>A0A0C3A6R5_RHOER</name>
<accession>A0A0C3A6R5</accession>
<sequence>MSVSPRLDLVGIVTNDLARSLAFYRTLGLDIPETPADAPHVEFTFDSGLRLAWDALSTIASFDPDFVVGEGRHPVALAFDFGTPAAVDEAYQRITADFPGHKEPFDAVWGQRYAVLLDPDGNTVDLFAAL</sequence>
<organism evidence="2 5">
    <name type="scientific">Rhodococcus erythropolis</name>
    <name type="common">Arthrobacter picolinophilus</name>
    <dbReference type="NCBI Taxonomy" id="1833"/>
    <lineage>
        <taxon>Bacteria</taxon>
        <taxon>Bacillati</taxon>
        <taxon>Actinomycetota</taxon>
        <taxon>Actinomycetes</taxon>
        <taxon>Mycobacteriales</taxon>
        <taxon>Nocardiaceae</taxon>
        <taxon>Rhodococcus</taxon>
        <taxon>Rhodococcus erythropolis group</taxon>
    </lineage>
</organism>
<evidence type="ECO:0000313" key="5">
    <source>
        <dbReference type="Proteomes" id="UP000325576"/>
    </source>
</evidence>
<protein>
    <submittedName>
        <fullName evidence="2">Glyoxalase</fullName>
    </submittedName>
    <submittedName>
        <fullName evidence="3">VOC family protein</fullName>
    </submittedName>
</protein>
<dbReference type="InterPro" id="IPR037523">
    <property type="entry name" value="VOC_core"/>
</dbReference>
<gene>
    <name evidence="2" type="ORF">BS297_05150</name>
    <name evidence="3" type="ORF">I3517_33100</name>
    <name evidence="4" type="ORF">QIE55_17635</name>
</gene>
<evidence type="ECO:0000259" key="1">
    <source>
        <dbReference type="PROSITE" id="PS51819"/>
    </source>
</evidence>
<reference evidence="2 5" key="1">
    <citation type="journal article" date="2017" name="Poromechanics V (2013)">
        <title>Genomic Characterization of the Arsenic-Tolerant Actinobacterium, &lt;i&gt;Rhodococcus erythropolis&lt;/i&gt; S43.</title>
        <authorList>
            <person name="Retamal-Morales G."/>
            <person name="Mehnert M."/>
            <person name="Schwabe R."/>
            <person name="Tischler D."/>
            <person name="Schloemann M."/>
            <person name="Levican G.J."/>
        </authorList>
    </citation>
    <scope>NUCLEOTIDE SEQUENCE [LARGE SCALE GENOMIC DNA]</scope>
    <source>
        <strain evidence="2 5">S43</strain>
    </source>
</reference>
<reference evidence="3 6" key="2">
    <citation type="submission" date="2020-12" db="EMBL/GenBank/DDBJ databases">
        <title>Draft genome sequence of furan degrading bacterial strain FUR100.</title>
        <authorList>
            <person name="Woiski C."/>
        </authorList>
    </citation>
    <scope>NUCLEOTIDE SEQUENCE [LARGE SCALE GENOMIC DNA]</scope>
    <source>
        <strain evidence="3 6">FUR100</strain>
    </source>
</reference>
<keyword evidence="6" id="KW-1185">Reference proteome</keyword>
<evidence type="ECO:0000313" key="3">
    <source>
        <dbReference type="EMBL" id="MBH5147449.1"/>
    </source>
</evidence>
<feature type="domain" description="VOC" evidence="1">
    <location>
        <begin position="6"/>
        <end position="129"/>
    </location>
</feature>
<dbReference type="GeneID" id="57486458"/>
<dbReference type="InterPro" id="IPR004360">
    <property type="entry name" value="Glyas_Fos-R_dOase_dom"/>
</dbReference>
<dbReference type="EMBL" id="JAECSB010000099">
    <property type="protein sequence ID" value="MBH5147449.1"/>
    <property type="molecule type" value="Genomic_DNA"/>
</dbReference>
<dbReference type="PANTHER" id="PTHR36503">
    <property type="entry name" value="BLR2520 PROTEIN"/>
    <property type="match status" value="1"/>
</dbReference>
<dbReference type="PANTHER" id="PTHR36503:SF3">
    <property type="entry name" value="BLR0126 PROTEIN"/>
    <property type="match status" value="1"/>
</dbReference>
<evidence type="ECO:0000313" key="4">
    <source>
        <dbReference type="EMBL" id="WGV47389.2"/>
    </source>
</evidence>
<dbReference type="PROSITE" id="PS51819">
    <property type="entry name" value="VOC"/>
    <property type="match status" value="1"/>
</dbReference>
<dbReference type="AlphaFoldDB" id="A0A0C3A6R5"/>
<evidence type="ECO:0000313" key="2">
    <source>
        <dbReference type="EMBL" id="KAB2586462.1"/>
    </source>
</evidence>
<evidence type="ECO:0000313" key="6">
    <source>
        <dbReference type="Proteomes" id="UP000627573"/>
    </source>
</evidence>
<dbReference type="InterPro" id="IPR029068">
    <property type="entry name" value="Glyas_Bleomycin-R_OHBP_Dase"/>
</dbReference>
<dbReference type="EMBL" id="CP124545">
    <property type="protein sequence ID" value="WGV47389.2"/>
    <property type="molecule type" value="Genomic_DNA"/>
</dbReference>
<proteinExistence type="predicted"/>
<dbReference type="SUPFAM" id="SSF54593">
    <property type="entry name" value="Glyoxalase/Bleomycin resistance protein/Dihydroxybiphenyl dioxygenase"/>
    <property type="match status" value="1"/>
</dbReference>
<dbReference type="Pfam" id="PF00903">
    <property type="entry name" value="Glyoxalase"/>
    <property type="match status" value="1"/>
</dbReference>
<reference evidence="4" key="3">
    <citation type="submission" date="2023-08" db="EMBL/GenBank/DDBJ databases">
        <title>Isolation and Characterization of Rhodococcus erythropolis MGMM8.</title>
        <authorList>
            <person name="Diabankana R.G.C."/>
            <person name="Afordoanyi D.M."/>
            <person name="Validov S.Z."/>
        </authorList>
    </citation>
    <scope>NUCLEOTIDE SEQUENCE</scope>
    <source>
        <strain evidence="4">MGMM8</strain>
    </source>
</reference>
<dbReference type="Proteomes" id="UP000325576">
    <property type="component" value="Unassembled WGS sequence"/>
</dbReference>
<dbReference type="Proteomes" id="UP001230933">
    <property type="component" value="Chromosome"/>
</dbReference>
<dbReference type="RefSeq" id="WP_019748934.1">
    <property type="nucleotide sequence ID" value="NZ_BHXB01000001.1"/>
</dbReference>
<dbReference type="EMBL" id="MRBO01000186">
    <property type="protein sequence ID" value="KAB2586462.1"/>
    <property type="molecule type" value="Genomic_DNA"/>
</dbReference>
<dbReference type="Gene3D" id="3.10.180.10">
    <property type="entry name" value="2,3-Dihydroxybiphenyl 1,2-Dioxygenase, domain 1"/>
    <property type="match status" value="1"/>
</dbReference>
<dbReference type="Proteomes" id="UP000627573">
    <property type="component" value="Unassembled WGS sequence"/>
</dbReference>